<dbReference type="AlphaFoldDB" id="A0A0G0GYU2"/>
<reference evidence="2 3" key="1">
    <citation type="journal article" date="2015" name="Nature">
        <title>rRNA introns, odd ribosomes, and small enigmatic genomes across a large radiation of phyla.</title>
        <authorList>
            <person name="Brown C.T."/>
            <person name="Hug L.A."/>
            <person name="Thomas B.C."/>
            <person name="Sharon I."/>
            <person name="Castelle C.J."/>
            <person name="Singh A."/>
            <person name="Wilkins M.J."/>
            <person name="Williams K.H."/>
            <person name="Banfield J.F."/>
        </authorList>
    </citation>
    <scope>NUCLEOTIDE SEQUENCE [LARGE SCALE GENOMIC DNA]</scope>
</reference>
<organism evidence="2 3">
    <name type="scientific">Candidatus Woesebacteria bacterium GW2011_GWA1_37_7</name>
    <dbReference type="NCBI Taxonomy" id="1618545"/>
    <lineage>
        <taxon>Bacteria</taxon>
        <taxon>Candidatus Woeseibacteriota</taxon>
    </lineage>
</organism>
<evidence type="ECO:0000313" key="2">
    <source>
        <dbReference type="EMBL" id="KKQ36098.1"/>
    </source>
</evidence>
<accession>A0A0G0GYU2</accession>
<evidence type="ECO:0000313" key="3">
    <source>
        <dbReference type="Proteomes" id="UP000034591"/>
    </source>
</evidence>
<comment type="caution">
    <text evidence="2">The sequence shown here is derived from an EMBL/GenBank/DDBJ whole genome shotgun (WGS) entry which is preliminary data.</text>
</comment>
<evidence type="ECO:0000256" key="1">
    <source>
        <dbReference type="SAM" id="Phobius"/>
    </source>
</evidence>
<keyword evidence="1" id="KW-0812">Transmembrane</keyword>
<keyword evidence="1" id="KW-1133">Transmembrane helix</keyword>
<feature type="transmembrane region" description="Helical" evidence="1">
    <location>
        <begin position="9"/>
        <end position="29"/>
    </location>
</feature>
<keyword evidence="1" id="KW-0472">Membrane</keyword>
<dbReference type="STRING" id="1618545.US53_C0064G0003"/>
<name>A0A0G0GYU2_9BACT</name>
<dbReference type="Proteomes" id="UP000034591">
    <property type="component" value="Unassembled WGS sequence"/>
</dbReference>
<proteinExistence type="predicted"/>
<sequence length="189" mass="21323">MIKQTKKTNILLVGLIIFIFILGVAAFILSTKVKEIAQSKKIVNDISGSNFQEKGVWEQYSNSDYNFSLNIPQGLHKSEFEGQGGYDYFVEFNKTNETNADGVHVGISTKSLKEEVDKVISDITDQSQTEPTKSEEISVKDLKGWRLDYQNDTLSEKRSIVFVEGNKYVYSISSTPNQIEKVMEGFSLN</sequence>
<dbReference type="EMBL" id="LBTI01000064">
    <property type="protein sequence ID" value="KKQ36098.1"/>
    <property type="molecule type" value="Genomic_DNA"/>
</dbReference>
<gene>
    <name evidence="2" type="ORF">US53_C0064G0003</name>
</gene>
<protein>
    <submittedName>
        <fullName evidence="2">Uncharacterized protein</fullName>
    </submittedName>
</protein>